<reference evidence="1 2" key="1">
    <citation type="submission" date="2018-04" db="EMBL/GenBank/DDBJ databases">
        <title>Genomic Encyclopedia of Type Strains, Phase IV (KMG-IV): sequencing the most valuable type-strain genomes for metagenomic binning, comparative biology and taxonomic classification.</title>
        <authorList>
            <person name="Goeker M."/>
        </authorList>
    </citation>
    <scope>NUCLEOTIDE SEQUENCE [LARGE SCALE GENOMIC DNA]</scope>
    <source>
        <strain evidence="1 2">DSM 20705</strain>
    </source>
</reference>
<dbReference type="RefSeq" id="WP_116480437.1">
    <property type="nucleotide sequence ID" value="NZ_QEKV01000009.1"/>
</dbReference>
<gene>
    <name evidence="1" type="ORF">C7381_10942</name>
</gene>
<comment type="caution">
    <text evidence="1">The sequence shown here is derived from an EMBL/GenBank/DDBJ whole genome shotgun (WGS) entry which is preliminary data.</text>
</comment>
<protein>
    <recommendedName>
        <fullName evidence="3">YolD-like protein</fullName>
    </recommendedName>
</protein>
<name>A0A2U1E1E4_9FIRM</name>
<accession>A0A2U1E1E4</accession>
<evidence type="ECO:0000313" key="2">
    <source>
        <dbReference type="Proteomes" id="UP000245793"/>
    </source>
</evidence>
<dbReference type="Proteomes" id="UP000245793">
    <property type="component" value="Unassembled WGS sequence"/>
</dbReference>
<dbReference type="EMBL" id="QEKV01000009">
    <property type="protein sequence ID" value="PVY93777.1"/>
    <property type="molecule type" value="Genomic_DNA"/>
</dbReference>
<dbReference type="AlphaFoldDB" id="A0A2U1E1E4"/>
<evidence type="ECO:0008006" key="3">
    <source>
        <dbReference type="Google" id="ProtNLM"/>
    </source>
</evidence>
<proteinExistence type="predicted"/>
<keyword evidence="2" id="KW-1185">Reference proteome</keyword>
<sequence length="142" mass="16402">MMENYSDIINLSRPESKNRNHMSILNRAAQFAPFAALTGYAAAVSETGRLTEKKHELSSDEIAIIERRINFLIKNEINENIKIKYFKKDERKSGGKYLEIEDQLKKFDDLNLVLTLESGLQINFEDLYYIGPEEIFEGDCCD</sequence>
<organism evidence="1 2">
    <name type="scientific">Ezakiella coagulans</name>
    <dbReference type="NCBI Taxonomy" id="46507"/>
    <lineage>
        <taxon>Bacteria</taxon>
        <taxon>Bacillati</taxon>
        <taxon>Bacillota</taxon>
        <taxon>Tissierellia</taxon>
        <taxon>Ezakiella</taxon>
    </lineage>
</organism>
<evidence type="ECO:0000313" key="1">
    <source>
        <dbReference type="EMBL" id="PVY93777.1"/>
    </source>
</evidence>